<keyword evidence="2" id="KW-1185">Reference proteome</keyword>
<gene>
    <name evidence="1" type="ORF">PsorP6_005499</name>
</gene>
<evidence type="ECO:0000313" key="1">
    <source>
        <dbReference type="EMBL" id="KAI9912349.1"/>
    </source>
</evidence>
<accession>A0ACC0W2M9</accession>
<organism evidence="1 2">
    <name type="scientific">Peronosclerospora sorghi</name>
    <dbReference type="NCBI Taxonomy" id="230839"/>
    <lineage>
        <taxon>Eukaryota</taxon>
        <taxon>Sar</taxon>
        <taxon>Stramenopiles</taxon>
        <taxon>Oomycota</taxon>
        <taxon>Peronosporomycetes</taxon>
        <taxon>Peronosporales</taxon>
        <taxon>Peronosporaceae</taxon>
        <taxon>Peronosclerospora</taxon>
    </lineage>
</organism>
<dbReference type="EMBL" id="CM047583">
    <property type="protein sequence ID" value="KAI9912349.1"/>
    <property type="molecule type" value="Genomic_DNA"/>
</dbReference>
<evidence type="ECO:0000313" key="2">
    <source>
        <dbReference type="Proteomes" id="UP001163321"/>
    </source>
</evidence>
<protein>
    <submittedName>
        <fullName evidence="1">Uncharacterized protein</fullName>
    </submittedName>
</protein>
<dbReference type="Proteomes" id="UP001163321">
    <property type="component" value="Chromosome 4"/>
</dbReference>
<proteinExistence type="predicted"/>
<comment type="caution">
    <text evidence="1">The sequence shown here is derived from an EMBL/GenBank/DDBJ whole genome shotgun (WGS) entry which is preliminary data.</text>
</comment>
<name>A0ACC0W2M9_9STRA</name>
<sequence length="692" mass="76191">MSTTSSGRDGGGNDGVGAAGAVDTSTVEAVKAPGDDPRAATGAEATGVKATGAEVSGVGATGGVRALEGLEKTGFTILEKSHGTRPWTGAPCLGRVYRQWTSSCWFFFEVINGSGFYDEPTPDHQVTRKAKILYVSLLESVQKERGEWQGFSSSPATANDDHRHEKADGPSSRDWLRSNHCTTDATEQLGVLTQLLEVSCRNLPSPLVPLERYTECTGLLHESLAVPPALTTLSAIREMLNLLERQVRHCLLRLFALWEVMALVSGQSQPLFQTIAEKHSYVFRDSSELKNMVRCLFPYKKGEAVHPDQRCTSAFPTKPARKRGRQDSVAIPLLQLMVLYRDLLFSDLERARPPKTVITNKVSRRYSRTPRQFIVTKQELQVNSHILEAMRRRAWSSAMESAPVWEEGDRSLSDSDRSSDGEEENEMVRYEASNGLEWAQSTTLDSSTLLPRTSSSATCLVEEDEQRSLEGKWSISSPTSQRDRHSRDQRSRMPSRDVLGGEDSLAPVLKLDTSPEGISSPAYGGYSRRIKRIPSQSSQQSVSSCTNAPTHSITSQAHASPGSCSRTRAQRRCSLTDSNHSSGSQRNEVRVQGTNKSASGSLPWISRSILHPTKRMRGKKRLSGRFRPRSRLAAGQGRKGNMYHGSKQGSQDTHRPSYFSMLTSYLATPVAATTLGVLASLAIFKMRNAFHN</sequence>
<reference evidence="1 2" key="1">
    <citation type="journal article" date="2022" name="bioRxiv">
        <title>The genome of the oomycete Peronosclerospora sorghi, a cosmopolitan pathogen of maize and sorghum, is inflated with dispersed pseudogenes.</title>
        <authorList>
            <person name="Fletcher K."/>
            <person name="Martin F."/>
            <person name="Isakeit T."/>
            <person name="Cavanaugh K."/>
            <person name="Magill C."/>
            <person name="Michelmore R."/>
        </authorList>
    </citation>
    <scope>NUCLEOTIDE SEQUENCE [LARGE SCALE GENOMIC DNA]</scope>
    <source>
        <strain evidence="1">P6</strain>
    </source>
</reference>